<sequence>MEQVHLYFVTSSANSTPNSTPANGNAGGGTAAPAEVLYRERQWVPWYWWLGAAFVAGLTAATVGLNRQGILPVITFLIVFALIAWALVSMSKTIIRVEKDPDNTRWLLVKGAQLPSDVVARSLAVPKSARRSALGPQLDPAAFLVTHQWVDELVMLVLDDPEDPTPYWLVSSKDPEALLRAFVPEQADQAIKDLDS</sequence>
<accession>A0ABN0AIL3</accession>
<protein>
    <recommendedName>
        <fullName evidence="4">DUF3093 domain-containing protein</fullName>
    </recommendedName>
</protein>
<keyword evidence="1" id="KW-0472">Membrane</keyword>
<keyword evidence="3" id="KW-1185">Reference proteome</keyword>
<name>A0ABN0AIL3_CORAM</name>
<gene>
    <name evidence="2" type="ORF">HMPREF0281_00263</name>
</gene>
<dbReference type="Pfam" id="PF11292">
    <property type="entry name" value="DUF3093"/>
    <property type="match status" value="1"/>
</dbReference>
<evidence type="ECO:0000256" key="1">
    <source>
        <dbReference type="SAM" id="Phobius"/>
    </source>
</evidence>
<organism evidence="2 3">
    <name type="scientific">Corynebacterium ammoniagenes DSM 20306</name>
    <dbReference type="NCBI Taxonomy" id="649754"/>
    <lineage>
        <taxon>Bacteria</taxon>
        <taxon>Bacillati</taxon>
        <taxon>Actinomycetota</taxon>
        <taxon>Actinomycetes</taxon>
        <taxon>Mycobacteriales</taxon>
        <taxon>Corynebacteriaceae</taxon>
        <taxon>Corynebacterium</taxon>
    </lineage>
</organism>
<comment type="caution">
    <text evidence="2">The sequence shown here is derived from an EMBL/GenBank/DDBJ whole genome shotgun (WGS) entry which is preliminary data.</text>
</comment>
<evidence type="ECO:0000313" key="3">
    <source>
        <dbReference type="Proteomes" id="UP000006015"/>
    </source>
</evidence>
<keyword evidence="1" id="KW-0812">Transmembrane</keyword>
<dbReference type="InterPro" id="IPR021443">
    <property type="entry name" value="DUF3093"/>
</dbReference>
<keyword evidence="1" id="KW-1133">Transmembrane helix</keyword>
<dbReference type="EMBL" id="ADNS01000001">
    <property type="protein sequence ID" value="EFG82733.1"/>
    <property type="molecule type" value="Genomic_DNA"/>
</dbReference>
<evidence type="ECO:0008006" key="4">
    <source>
        <dbReference type="Google" id="ProtNLM"/>
    </source>
</evidence>
<reference evidence="2 3" key="1">
    <citation type="submission" date="2010-04" db="EMBL/GenBank/DDBJ databases">
        <authorList>
            <person name="Weinstock G."/>
            <person name="Sodergren E."/>
            <person name="Clifton S."/>
            <person name="Fulton L."/>
            <person name="Fulton B."/>
            <person name="Courtney L."/>
            <person name="Fronick C."/>
            <person name="Harrison M."/>
            <person name="Strong C."/>
            <person name="Farmer C."/>
            <person name="Delahaunty K."/>
            <person name="Markovic C."/>
            <person name="Hall O."/>
            <person name="Minx P."/>
            <person name="Tomlinson C."/>
            <person name="Mitreva M."/>
            <person name="Hou S."/>
            <person name="Wollam A."/>
            <person name="Pepin K.H."/>
            <person name="Johnson M."/>
            <person name="Bhonagiri V."/>
            <person name="Zhang X."/>
            <person name="Suruliraj S."/>
            <person name="Warren W."/>
            <person name="Chinwalla A."/>
            <person name="Mardis E.R."/>
            <person name="Wilson R.K."/>
        </authorList>
    </citation>
    <scope>NUCLEOTIDE SEQUENCE [LARGE SCALE GENOMIC DNA]</scope>
    <source>
        <strain evidence="2 3">DSM 20306</strain>
    </source>
</reference>
<evidence type="ECO:0000313" key="2">
    <source>
        <dbReference type="EMBL" id="EFG82733.1"/>
    </source>
</evidence>
<dbReference type="Proteomes" id="UP000006015">
    <property type="component" value="Unassembled WGS sequence"/>
</dbReference>
<proteinExistence type="predicted"/>
<feature type="transmembrane region" description="Helical" evidence="1">
    <location>
        <begin position="70"/>
        <end position="88"/>
    </location>
</feature>
<feature type="transmembrane region" description="Helical" evidence="1">
    <location>
        <begin position="46"/>
        <end position="64"/>
    </location>
</feature>